<dbReference type="AlphaFoldDB" id="A0A0M7B9I4"/>
<dbReference type="RefSeq" id="WP_186201873.1">
    <property type="nucleotide sequence ID" value="NZ_CYPR01000097.1"/>
</dbReference>
<name>A0A0M7B9I4_9RHOB</name>
<accession>A0A0M7B9I4</accession>
<dbReference type="EMBL" id="CYPR01000097">
    <property type="protein sequence ID" value="CUH38859.1"/>
    <property type="molecule type" value="Genomic_DNA"/>
</dbReference>
<sequence length="57" mass="5716">MSAAGCQTRSPAEEGGIALAACLGNIGRADVAANPTAPMDEAEIEALVLCTAERAQE</sequence>
<evidence type="ECO:0000313" key="1">
    <source>
        <dbReference type="EMBL" id="CUH38859.1"/>
    </source>
</evidence>
<gene>
    <name evidence="1" type="ORF">JSE7799_01577</name>
</gene>
<dbReference type="Proteomes" id="UP000049455">
    <property type="component" value="Unassembled WGS sequence"/>
</dbReference>
<keyword evidence="2" id="KW-1185">Reference proteome</keyword>
<protein>
    <submittedName>
        <fullName evidence="1">Uncharacterized protein</fullName>
    </submittedName>
</protein>
<reference evidence="1 2" key="1">
    <citation type="submission" date="2015-09" db="EMBL/GenBank/DDBJ databases">
        <authorList>
            <person name="Jackson K.R."/>
            <person name="Lunt B.L."/>
            <person name="Fisher J.N.B."/>
            <person name="Gardner A.V."/>
            <person name="Bailey M.E."/>
            <person name="Deus L.M."/>
            <person name="Earl A.S."/>
            <person name="Gibby P.D."/>
            <person name="Hartmann K.A."/>
            <person name="Liu J.E."/>
            <person name="Manci A.M."/>
            <person name="Nielsen D.A."/>
            <person name="Solomon M.B."/>
            <person name="Breakwell D.P."/>
            <person name="Burnett S.H."/>
            <person name="Grose J.H."/>
        </authorList>
    </citation>
    <scope>NUCLEOTIDE SEQUENCE [LARGE SCALE GENOMIC DNA]</scope>
    <source>
        <strain evidence="1 2">CECT 7799</strain>
    </source>
</reference>
<proteinExistence type="predicted"/>
<organism evidence="1 2">
    <name type="scientific">Jannaschia seosinensis</name>
    <dbReference type="NCBI Taxonomy" id="313367"/>
    <lineage>
        <taxon>Bacteria</taxon>
        <taxon>Pseudomonadati</taxon>
        <taxon>Pseudomonadota</taxon>
        <taxon>Alphaproteobacteria</taxon>
        <taxon>Rhodobacterales</taxon>
        <taxon>Roseobacteraceae</taxon>
        <taxon>Jannaschia</taxon>
    </lineage>
</organism>
<dbReference type="STRING" id="313367.JSE7799_01577"/>
<evidence type="ECO:0000313" key="2">
    <source>
        <dbReference type="Proteomes" id="UP000049455"/>
    </source>
</evidence>